<evidence type="ECO:0000313" key="3">
    <source>
        <dbReference type="Proteomes" id="UP000193498"/>
    </source>
</evidence>
<feature type="transmembrane region" description="Helical" evidence="1">
    <location>
        <begin position="12"/>
        <end position="31"/>
    </location>
</feature>
<organism evidence="2 3">
    <name type="scientific">Basidiobolus meristosporus CBS 931.73</name>
    <dbReference type="NCBI Taxonomy" id="1314790"/>
    <lineage>
        <taxon>Eukaryota</taxon>
        <taxon>Fungi</taxon>
        <taxon>Fungi incertae sedis</taxon>
        <taxon>Zoopagomycota</taxon>
        <taxon>Entomophthoromycotina</taxon>
        <taxon>Basidiobolomycetes</taxon>
        <taxon>Basidiobolales</taxon>
        <taxon>Basidiobolaceae</taxon>
        <taxon>Basidiobolus</taxon>
    </lineage>
</organism>
<feature type="transmembrane region" description="Helical" evidence="1">
    <location>
        <begin position="107"/>
        <end position="128"/>
    </location>
</feature>
<name>A0A1Y1XYJ6_9FUNG</name>
<dbReference type="InParanoid" id="A0A1Y1XYJ6"/>
<sequence>MSSNEHVSINSSLELVTTVFSLPFIVSDAYVTYKMVRKDTRTIYKLNALQVTLLLINSLTLLLVHALSGGTCFYVFTIYNILSFLSVGVISSMAFIKAYLCMRAPRLLLYFFVAIQIVRAASIVQFFIEPGIQGNLLGGCLWDNPTVWVITLLGSEALGFIFFTTITVYFMSHQLRQKGSKIYNIFINDGLIFSVTISAVYIVATILQSLAIIQSSINLYLVWIACSKFATLQTHHSFKWNHRETSDFNSTIVISSPLDTDETKLTSKDYGIHMGSSRSSRSSNDSAKADFVILELDKVRLTPTK</sequence>
<keyword evidence="1" id="KW-1133">Transmembrane helix</keyword>
<feature type="transmembrane region" description="Helical" evidence="1">
    <location>
        <begin position="43"/>
        <end position="67"/>
    </location>
</feature>
<feature type="transmembrane region" description="Helical" evidence="1">
    <location>
        <begin position="148"/>
        <end position="170"/>
    </location>
</feature>
<dbReference type="AlphaFoldDB" id="A0A1Y1XYJ6"/>
<reference evidence="2 3" key="1">
    <citation type="submission" date="2016-07" db="EMBL/GenBank/DDBJ databases">
        <title>Pervasive Adenine N6-methylation of Active Genes in Fungi.</title>
        <authorList>
            <consortium name="DOE Joint Genome Institute"/>
            <person name="Mondo S.J."/>
            <person name="Dannebaum R.O."/>
            <person name="Kuo R.C."/>
            <person name="Labutti K."/>
            <person name="Haridas S."/>
            <person name="Kuo A."/>
            <person name="Salamov A."/>
            <person name="Ahrendt S.R."/>
            <person name="Lipzen A."/>
            <person name="Sullivan W."/>
            <person name="Andreopoulos W.B."/>
            <person name="Clum A."/>
            <person name="Lindquist E."/>
            <person name="Daum C."/>
            <person name="Ramamoorthy G.K."/>
            <person name="Gryganskyi A."/>
            <person name="Culley D."/>
            <person name="Magnuson J.K."/>
            <person name="James T.Y."/>
            <person name="O'Malley M.A."/>
            <person name="Stajich J.E."/>
            <person name="Spatafora J.W."/>
            <person name="Visel A."/>
            <person name="Grigoriev I.V."/>
        </authorList>
    </citation>
    <scope>NUCLEOTIDE SEQUENCE [LARGE SCALE GENOMIC DNA]</scope>
    <source>
        <strain evidence="2 3">CBS 931.73</strain>
    </source>
</reference>
<feature type="transmembrane region" description="Helical" evidence="1">
    <location>
        <begin position="182"/>
        <end position="204"/>
    </location>
</feature>
<feature type="transmembrane region" description="Helical" evidence="1">
    <location>
        <begin position="73"/>
        <end position="95"/>
    </location>
</feature>
<keyword evidence="1" id="KW-0472">Membrane</keyword>
<dbReference type="Proteomes" id="UP000193498">
    <property type="component" value="Unassembled WGS sequence"/>
</dbReference>
<accession>A0A1Y1XYJ6</accession>
<evidence type="ECO:0000256" key="1">
    <source>
        <dbReference type="SAM" id="Phobius"/>
    </source>
</evidence>
<keyword evidence="3" id="KW-1185">Reference proteome</keyword>
<dbReference type="EMBL" id="MCFE01000374">
    <property type="protein sequence ID" value="ORX90556.1"/>
    <property type="molecule type" value="Genomic_DNA"/>
</dbReference>
<gene>
    <name evidence="2" type="ORF">K493DRAFT_380526</name>
</gene>
<keyword evidence="1" id="KW-0812">Transmembrane</keyword>
<protein>
    <submittedName>
        <fullName evidence="2">Uncharacterized protein</fullName>
    </submittedName>
</protein>
<comment type="caution">
    <text evidence="2">The sequence shown here is derived from an EMBL/GenBank/DDBJ whole genome shotgun (WGS) entry which is preliminary data.</text>
</comment>
<evidence type="ECO:0000313" key="2">
    <source>
        <dbReference type="EMBL" id="ORX90556.1"/>
    </source>
</evidence>
<proteinExistence type="predicted"/>